<dbReference type="HOGENOM" id="CLU_142124_2_0_11"/>
<dbReference type="RefSeq" id="WP_009152239.1">
    <property type="nucleotide sequence ID" value="NZ_CM001439.1"/>
</dbReference>
<accession>H5X4A6</accession>
<feature type="compositionally biased region" description="Basic and acidic residues" evidence="1">
    <location>
        <begin position="42"/>
        <end position="60"/>
    </location>
</feature>
<dbReference type="eggNOG" id="ENOG502ZGQC">
    <property type="taxonomic scope" value="Bacteria"/>
</dbReference>
<evidence type="ECO:0000313" key="2">
    <source>
        <dbReference type="EMBL" id="EHR48849.1"/>
    </source>
</evidence>
<dbReference type="STRING" id="882083.SacmaDRAFT_0548"/>
<sequence length="60" mass="6527">MLYLLAAIGALTIAVLLWRVFGAERVGVSSRQAPVAPDDDPDFLRKLGEQQKKQDDEGTG</sequence>
<proteinExistence type="predicted"/>
<name>H5X4A6_9PSEU</name>
<evidence type="ECO:0000256" key="1">
    <source>
        <dbReference type="SAM" id="MobiDB-lite"/>
    </source>
</evidence>
<organism evidence="2 3">
    <name type="scientific">Saccharomonospora marina XMU15</name>
    <dbReference type="NCBI Taxonomy" id="882083"/>
    <lineage>
        <taxon>Bacteria</taxon>
        <taxon>Bacillati</taxon>
        <taxon>Actinomycetota</taxon>
        <taxon>Actinomycetes</taxon>
        <taxon>Pseudonocardiales</taxon>
        <taxon>Pseudonocardiaceae</taxon>
        <taxon>Saccharomonospora</taxon>
    </lineage>
</organism>
<keyword evidence="3" id="KW-1185">Reference proteome</keyword>
<protein>
    <submittedName>
        <fullName evidence="2">Uncharacterized protein</fullName>
    </submittedName>
</protein>
<dbReference type="EMBL" id="CM001439">
    <property type="protein sequence ID" value="EHR48849.1"/>
    <property type="molecule type" value="Genomic_DNA"/>
</dbReference>
<reference evidence="2 3" key="1">
    <citation type="journal article" date="2012" name="Stand. Genomic Sci.">
        <title>Genome sequence of the ocean sediment bacterium Saccharomonospora marina type strain (XMU15(T)).</title>
        <authorList>
            <person name="Klenk H.P."/>
            <person name="Lu M."/>
            <person name="Lucas S."/>
            <person name="Lapidus A."/>
            <person name="Copeland A."/>
            <person name="Pitluck S."/>
            <person name="Goodwin L.A."/>
            <person name="Han C."/>
            <person name="Tapia R."/>
            <person name="Brambilla E.M."/>
            <person name="Potter G."/>
            <person name="Land M."/>
            <person name="Ivanova N."/>
            <person name="Rohde M."/>
            <person name="Goker M."/>
            <person name="Detter J.C."/>
            <person name="Li W.J."/>
            <person name="Kyrpides N.C."/>
            <person name="Woyke T."/>
        </authorList>
    </citation>
    <scope>NUCLEOTIDE SEQUENCE [LARGE SCALE GENOMIC DNA]</scope>
    <source>
        <strain evidence="2 3">XMU15</strain>
    </source>
</reference>
<feature type="region of interest" description="Disordered" evidence="1">
    <location>
        <begin position="28"/>
        <end position="60"/>
    </location>
</feature>
<dbReference type="Proteomes" id="UP000004926">
    <property type="component" value="Chromosome"/>
</dbReference>
<evidence type="ECO:0000313" key="3">
    <source>
        <dbReference type="Proteomes" id="UP000004926"/>
    </source>
</evidence>
<gene>
    <name evidence="2" type="ORF">SacmaDRAFT_0548</name>
</gene>
<dbReference type="OrthoDB" id="3578910at2"/>
<dbReference type="AlphaFoldDB" id="H5X4A6"/>